<keyword evidence="1" id="KW-0472">Membrane</keyword>
<evidence type="ECO:0000313" key="3">
    <source>
        <dbReference type="Proteomes" id="UP000199409"/>
    </source>
</evidence>
<keyword evidence="1" id="KW-1133">Transmembrane helix</keyword>
<reference evidence="2 3" key="1">
    <citation type="submission" date="2016-10" db="EMBL/GenBank/DDBJ databases">
        <authorList>
            <person name="de Groot N.N."/>
        </authorList>
    </citation>
    <scope>NUCLEOTIDE SEQUENCE [LARGE SCALE GENOMIC DNA]</scope>
    <source>
        <strain evidence="2 3">DSM 7343</strain>
    </source>
</reference>
<dbReference type="AlphaFoldDB" id="A0A1H4CSE4"/>
<proteinExistence type="predicted"/>
<name>A0A1H4CSE4_9BACT</name>
<dbReference type="InterPro" id="IPR045584">
    <property type="entry name" value="Pilin-like"/>
</dbReference>
<organism evidence="2 3">
    <name type="scientific">Desulfuromusa kysingii</name>
    <dbReference type="NCBI Taxonomy" id="37625"/>
    <lineage>
        <taxon>Bacteria</taxon>
        <taxon>Pseudomonadati</taxon>
        <taxon>Thermodesulfobacteriota</taxon>
        <taxon>Desulfuromonadia</taxon>
        <taxon>Desulfuromonadales</taxon>
        <taxon>Geopsychrobacteraceae</taxon>
        <taxon>Desulfuromusa</taxon>
    </lineage>
</organism>
<feature type="transmembrane region" description="Helical" evidence="1">
    <location>
        <begin position="21"/>
        <end position="45"/>
    </location>
</feature>
<dbReference type="RefSeq" id="WP_175498398.1">
    <property type="nucleotide sequence ID" value="NZ_FNQN01000008.1"/>
</dbReference>
<dbReference type="SUPFAM" id="SSF54523">
    <property type="entry name" value="Pili subunits"/>
    <property type="match status" value="1"/>
</dbReference>
<protein>
    <submittedName>
        <fullName evidence="2">General secretion pathway protein J</fullName>
    </submittedName>
</protein>
<evidence type="ECO:0000256" key="1">
    <source>
        <dbReference type="SAM" id="Phobius"/>
    </source>
</evidence>
<dbReference type="Proteomes" id="UP000199409">
    <property type="component" value="Unassembled WGS sequence"/>
</dbReference>
<dbReference type="Pfam" id="PF07963">
    <property type="entry name" value="N_methyl"/>
    <property type="match status" value="1"/>
</dbReference>
<dbReference type="STRING" id="37625.SAMN05660420_02687"/>
<accession>A0A1H4CSE4</accession>
<dbReference type="EMBL" id="FNQN01000008">
    <property type="protein sequence ID" value="SEA63032.1"/>
    <property type="molecule type" value="Genomic_DNA"/>
</dbReference>
<dbReference type="InterPro" id="IPR012902">
    <property type="entry name" value="N_methyl_site"/>
</dbReference>
<keyword evidence="3" id="KW-1185">Reference proteome</keyword>
<dbReference type="NCBIfam" id="TIGR02532">
    <property type="entry name" value="IV_pilin_GFxxxE"/>
    <property type="match status" value="1"/>
</dbReference>
<sequence length="219" mass="24413">MSRYPLIPSFSDRSLWEQAKGFTLVEVLVAISIFTIAITSIYGVFTSISASKDKLDLNSETYHLARVVLDRIGREVHGIYDHSSDDAAVLEGGFNDKGLVYLELSTTATVSTNIEGKGFASVRYELVEDTESTDGSYVIMRTEEPLLTDINLDNFPAMRMATGIKSLTVRYFSESTWSDKWDQSLQGFPDMLEVMITAYDKEGEEIPFLTAFKLPVNGS</sequence>
<dbReference type="PROSITE" id="PS00409">
    <property type="entry name" value="PROKAR_NTER_METHYL"/>
    <property type="match status" value="1"/>
</dbReference>
<evidence type="ECO:0000313" key="2">
    <source>
        <dbReference type="EMBL" id="SEA63032.1"/>
    </source>
</evidence>
<gene>
    <name evidence="2" type="ORF">SAMN05660420_02687</name>
</gene>
<keyword evidence="1" id="KW-0812">Transmembrane</keyword>